<dbReference type="EMBL" id="KN748959">
    <property type="protein sequence ID" value="KIH50698.1"/>
    <property type="molecule type" value="Genomic_DNA"/>
</dbReference>
<dbReference type="Proteomes" id="UP000054047">
    <property type="component" value="Unassembled WGS sequence"/>
</dbReference>
<feature type="compositionally biased region" description="Basic and acidic residues" evidence="1">
    <location>
        <begin position="19"/>
        <end position="35"/>
    </location>
</feature>
<sequence>MLSSSPPPYPGNDATSDDVTLKDETIVPEKSKEPDVAPISDAKPSSSTSTSLPTQAPIEMKAMNQPQTVPNTPLPYDTAPNTPLPTQHQVQAMPFPGQPLQPGMNVAGIPGAPGISCVGPAPPMQPGMAYAAGPAIMPGYPAAMPMQQMYSPPTAMPLNTMGMPGALGTNPNQNGEIFAPVGNIPVGSKTGSVVEERTVLATSICLSVRPFLRNRD</sequence>
<dbReference type="OrthoDB" id="5871622at2759"/>
<evidence type="ECO:0000256" key="1">
    <source>
        <dbReference type="SAM" id="MobiDB-lite"/>
    </source>
</evidence>
<gene>
    <name evidence="2" type="ORF">ANCDUO_19220</name>
</gene>
<name>A0A0C2C341_9BILA</name>
<accession>A0A0C2C341</accession>
<keyword evidence="3" id="KW-1185">Reference proteome</keyword>
<protein>
    <submittedName>
        <fullName evidence="2">Uncharacterized protein</fullName>
    </submittedName>
</protein>
<feature type="region of interest" description="Disordered" evidence="1">
    <location>
        <begin position="1"/>
        <end position="56"/>
    </location>
</feature>
<reference evidence="2 3" key="1">
    <citation type="submission" date="2013-12" db="EMBL/GenBank/DDBJ databases">
        <title>Draft genome of the parsitic nematode Ancylostoma duodenale.</title>
        <authorList>
            <person name="Mitreva M."/>
        </authorList>
    </citation>
    <scope>NUCLEOTIDE SEQUENCE [LARGE SCALE GENOMIC DNA]</scope>
    <source>
        <strain evidence="2 3">Zhejiang</strain>
    </source>
</reference>
<proteinExistence type="predicted"/>
<evidence type="ECO:0000313" key="2">
    <source>
        <dbReference type="EMBL" id="KIH50698.1"/>
    </source>
</evidence>
<organism evidence="2 3">
    <name type="scientific">Ancylostoma duodenale</name>
    <dbReference type="NCBI Taxonomy" id="51022"/>
    <lineage>
        <taxon>Eukaryota</taxon>
        <taxon>Metazoa</taxon>
        <taxon>Ecdysozoa</taxon>
        <taxon>Nematoda</taxon>
        <taxon>Chromadorea</taxon>
        <taxon>Rhabditida</taxon>
        <taxon>Rhabditina</taxon>
        <taxon>Rhabditomorpha</taxon>
        <taxon>Strongyloidea</taxon>
        <taxon>Ancylostomatidae</taxon>
        <taxon>Ancylostomatinae</taxon>
        <taxon>Ancylostoma</taxon>
    </lineage>
</organism>
<feature type="compositionally biased region" description="Pro residues" evidence="1">
    <location>
        <begin position="1"/>
        <end position="10"/>
    </location>
</feature>
<evidence type="ECO:0000313" key="3">
    <source>
        <dbReference type="Proteomes" id="UP000054047"/>
    </source>
</evidence>
<dbReference type="AlphaFoldDB" id="A0A0C2C341"/>